<accession>A0AAV9JJK0</accession>
<dbReference type="AlphaFoldDB" id="A0AAV9JJK0"/>
<name>A0AAV9JJK0_9PEZI</name>
<dbReference type="InterPro" id="IPR011037">
    <property type="entry name" value="Pyrv_Knase-like_insert_dom_sf"/>
</dbReference>
<proteinExistence type="predicted"/>
<protein>
    <recommendedName>
        <fullName evidence="1">MOSC domain-containing protein</fullName>
    </recommendedName>
</protein>
<evidence type="ECO:0000259" key="1">
    <source>
        <dbReference type="PROSITE" id="PS51340"/>
    </source>
</evidence>
<dbReference type="Pfam" id="PF03473">
    <property type="entry name" value="MOSC"/>
    <property type="match status" value="1"/>
</dbReference>
<dbReference type="SUPFAM" id="SSF141673">
    <property type="entry name" value="MOSC N-terminal domain-like"/>
    <property type="match status" value="1"/>
</dbReference>
<dbReference type="GO" id="GO:0030170">
    <property type="term" value="F:pyridoxal phosphate binding"/>
    <property type="evidence" value="ECO:0007669"/>
    <property type="project" value="InterPro"/>
</dbReference>
<dbReference type="Proteomes" id="UP001324427">
    <property type="component" value="Unassembled WGS sequence"/>
</dbReference>
<feature type="domain" description="MOSC" evidence="1">
    <location>
        <begin position="161"/>
        <end position="320"/>
    </location>
</feature>
<dbReference type="PANTHER" id="PTHR14237">
    <property type="entry name" value="MOLYBDOPTERIN COFACTOR SULFURASE MOSC"/>
    <property type="match status" value="1"/>
</dbReference>
<organism evidence="2 3">
    <name type="scientific">Oleoguttula mirabilis</name>
    <dbReference type="NCBI Taxonomy" id="1507867"/>
    <lineage>
        <taxon>Eukaryota</taxon>
        <taxon>Fungi</taxon>
        <taxon>Dikarya</taxon>
        <taxon>Ascomycota</taxon>
        <taxon>Pezizomycotina</taxon>
        <taxon>Dothideomycetes</taxon>
        <taxon>Dothideomycetidae</taxon>
        <taxon>Mycosphaerellales</taxon>
        <taxon>Teratosphaeriaceae</taxon>
        <taxon>Oleoguttula</taxon>
    </lineage>
</organism>
<evidence type="ECO:0000313" key="3">
    <source>
        <dbReference type="Proteomes" id="UP001324427"/>
    </source>
</evidence>
<comment type="caution">
    <text evidence="2">The sequence shown here is derived from an EMBL/GenBank/DDBJ whole genome shotgun (WGS) entry which is preliminary data.</text>
</comment>
<dbReference type="Pfam" id="PF03476">
    <property type="entry name" value="MOSC_N"/>
    <property type="match status" value="1"/>
</dbReference>
<gene>
    <name evidence="2" type="ORF">LTR36_003690</name>
</gene>
<dbReference type="GO" id="GO:0030151">
    <property type="term" value="F:molybdenum ion binding"/>
    <property type="evidence" value="ECO:0007669"/>
    <property type="project" value="InterPro"/>
</dbReference>
<dbReference type="GO" id="GO:0003824">
    <property type="term" value="F:catalytic activity"/>
    <property type="evidence" value="ECO:0007669"/>
    <property type="project" value="InterPro"/>
</dbReference>
<dbReference type="PROSITE" id="PS51340">
    <property type="entry name" value="MOSC"/>
    <property type="match status" value="1"/>
</dbReference>
<dbReference type="EMBL" id="JAVFHQ010000021">
    <property type="protein sequence ID" value="KAK4545139.1"/>
    <property type="molecule type" value="Genomic_DNA"/>
</dbReference>
<dbReference type="PANTHER" id="PTHR14237:SF34">
    <property type="entry name" value="MOSC DOMAIN PROTEIN (AFU_ORTHOLOGUE AFUA_2G07820)"/>
    <property type="match status" value="1"/>
</dbReference>
<dbReference type="SUPFAM" id="SSF50800">
    <property type="entry name" value="PK beta-barrel domain-like"/>
    <property type="match status" value="1"/>
</dbReference>
<keyword evidence="3" id="KW-1185">Reference proteome</keyword>
<dbReference type="InterPro" id="IPR005303">
    <property type="entry name" value="MOCOS_middle"/>
</dbReference>
<sequence length="337" mass="37483">MKIAKLSTYPIKSLRATELDAATLTKHGFTYDRRYMILKVLEDGSYENMAVASYAEMTLFFTSITIPEDGDALHGTITITFKPPTGEQQTLEIPLKPKVAGLEDMDVIMHRSPTKAHKMNQEYNDWLSACFGFEVVLAYLGDNLRNVLMSTSGNKQEASNGWFSSFTSKATQLVVGANNEQSQITFADCAPYLIVSEKSMEDVHSRLPDGQQMDITKFRPNIVVSGADEVWEEDFWGELTIGGETKIQTEHNCARCKSINIDYATGQPGTTEAGSILKKLNSNRRVDPGAKWSPIFGRYSFLHPGSEGHAIKVGDEVRVSKRNAEGTRFDWEGLSTN</sequence>
<reference evidence="2 3" key="1">
    <citation type="submission" date="2021-11" db="EMBL/GenBank/DDBJ databases">
        <title>Black yeast isolated from Biological Soil Crust.</title>
        <authorList>
            <person name="Kurbessoian T."/>
        </authorList>
    </citation>
    <scope>NUCLEOTIDE SEQUENCE [LARGE SCALE GENOMIC DNA]</scope>
    <source>
        <strain evidence="2 3">CCFEE 5522</strain>
    </source>
</reference>
<dbReference type="InterPro" id="IPR005302">
    <property type="entry name" value="MoCF_Sase_C"/>
</dbReference>
<evidence type="ECO:0000313" key="2">
    <source>
        <dbReference type="EMBL" id="KAK4545139.1"/>
    </source>
</evidence>